<evidence type="ECO:0000313" key="2">
    <source>
        <dbReference type="EMBL" id="MBJ7315212.1"/>
    </source>
</evidence>
<name>A0A8I1KGQ7_9GAMM</name>
<dbReference type="Proteomes" id="UP000621390">
    <property type="component" value="Unassembled WGS sequence"/>
</dbReference>
<accession>A0A8I1KGQ7</accession>
<organism evidence="2 3">
    <name type="scientific">Idiomarina abyssalis</name>
    <dbReference type="NCBI Taxonomy" id="86102"/>
    <lineage>
        <taxon>Bacteria</taxon>
        <taxon>Pseudomonadati</taxon>
        <taxon>Pseudomonadota</taxon>
        <taxon>Gammaproteobacteria</taxon>
        <taxon>Alteromonadales</taxon>
        <taxon>Idiomarinaceae</taxon>
        <taxon>Idiomarina</taxon>
    </lineage>
</organism>
<sequence>MESGIKKHPNKEIQAAIDFALVYGWAFKLSKGHAFGRLKCGKGHRQHQISVWSTPRNPYNHAKQIVRQVIACEELTK</sequence>
<dbReference type="EMBL" id="JAEMOP010000002">
    <property type="protein sequence ID" value="MBJ7315212.1"/>
    <property type="molecule type" value="Genomic_DNA"/>
</dbReference>
<evidence type="ECO:0000313" key="4">
    <source>
        <dbReference type="Proteomes" id="UP000655994"/>
    </source>
</evidence>
<dbReference type="RefSeq" id="WP_199493107.1">
    <property type="nucleotide sequence ID" value="NZ_JAEMOO010000018.1"/>
</dbReference>
<evidence type="ECO:0000313" key="1">
    <source>
        <dbReference type="EMBL" id="MBJ7265388.1"/>
    </source>
</evidence>
<gene>
    <name evidence="1" type="ORF">JHC10_00370</name>
    <name evidence="2" type="ORF">JHC11_04285</name>
</gene>
<dbReference type="EMBL" id="JAEMOS010000001">
    <property type="protein sequence ID" value="MBJ7265388.1"/>
    <property type="molecule type" value="Genomic_DNA"/>
</dbReference>
<evidence type="ECO:0000313" key="3">
    <source>
        <dbReference type="Proteomes" id="UP000621390"/>
    </source>
</evidence>
<proteinExistence type="predicted"/>
<reference evidence="2 4" key="1">
    <citation type="submission" date="2020-09" db="EMBL/GenBank/DDBJ databases">
        <title>Draft Genomes of Bacterial Isolates from North Pond Shallow Sediments.</title>
        <authorList>
            <person name="Kiel Reese B."/>
            <person name="Mullis M."/>
            <person name="Weisend R.E."/>
        </authorList>
    </citation>
    <scope>NUCLEOTIDE SEQUENCE</scope>
    <source>
        <strain evidence="2">KJE-2</strain>
        <strain evidence="1 4">KJE-3</strain>
    </source>
</reference>
<keyword evidence="4" id="KW-1185">Reference proteome</keyword>
<comment type="caution">
    <text evidence="2">The sequence shown here is derived from an EMBL/GenBank/DDBJ whole genome shotgun (WGS) entry which is preliminary data.</text>
</comment>
<protein>
    <submittedName>
        <fullName evidence="2">Uncharacterized protein</fullName>
    </submittedName>
</protein>
<dbReference type="Proteomes" id="UP000655994">
    <property type="component" value="Unassembled WGS sequence"/>
</dbReference>
<dbReference type="AlphaFoldDB" id="A0A8I1KGQ7"/>